<dbReference type="Gene3D" id="1.10.3730.10">
    <property type="entry name" value="ProC C-terminal domain-like"/>
    <property type="match status" value="1"/>
</dbReference>
<reference evidence="9 14" key="3">
    <citation type="journal article" date="2018" name="Nat. Biotechnol.">
        <title>A standardized bacterial taxonomy based on genome phylogeny substantially revises the tree of life.</title>
        <authorList>
            <person name="Parks D.H."/>
            <person name="Chuvochina M."/>
            <person name="Waite D.W."/>
            <person name="Rinke C."/>
            <person name="Skarshewski A."/>
            <person name="Chaumeil P.A."/>
            <person name="Hugenholtz P."/>
        </authorList>
    </citation>
    <scope>NUCLEOTIDE SEQUENCE [LARGE SCALE GENOMIC DNA]</scope>
    <source>
        <strain evidence="9">UBA9905</strain>
    </source>
</reference>
<evidence type="ECO:0000313" key="10">
    <source>
        <dbReference type="EMBL" id="KUK67724.1"/>
    </source>
</evidence>
<evidence type="ECO:0000313" key="9">
    <source>
        <dbReference type="EMBL" id="HCO69807.1"/>
    </source>
</evidence>
<dbReference type="SUPFAM" id="SSF48179">
    <property type="entry name" value="6-phosphogluconate dehydrogenase C-terminal domain-like"/>
    <property type="match status" value="1"/>
</dbReference>
<evidence type="ECO:0000256" key="5">
    <source>
        <dbReference type="NCBIfam" id="TIGR00112"/>
    </source>
</evidence>
<evidence type="ECO:0000313" key="14">
    <source>
        <dbReference type="Proteomes" id="UP000264215"/>
    </source>
</evidence>
<dbReference type="EMBL" id="LGGW01000022">
    <property type="protein sequence ID" value="KUK90720.1"/>
    <property type="molecule type" value="Genomic_DNA"/>
</dbReference>
<reference evidence="12 13" key="2">
    <citation type="journal article" date="2015" name="MBio">
        <title>Genome-Resolved Metagenomic Analysis Reveals Roles for Candidate Phyla and Other Microbial Community Members in Biogeochemical Transformations in Oil Reservoirs.</title>
        <authorList>
            <person name="Hu P."/>
            <person name="Tom L."/>
            <person name="Singh A."/>
            <person name="Thomas B.C."/>
            <person name="Baker B.J."/>
            <person name="Piceno Y.M."/>
            <person name="Andersen G.L."/>
            <person name="Banfield J.F."/>
        </authorList>
    </citation>
    <scope>NUCLEOTIDE SEQUENCE [LARGE SCALE GENOMIC DNA]</scope>
</reference>
<dbReference type="AlphaFoldDB" id="A0A101H074"/>
<dbReference type="Proteomes" id="UP000055014">
    <property type="component" value="Unassembled WGS sequence"/>
</dbReference>
<dbReference type="EMBL" id="DQBS01000107">
    <property type="protein sequence ID" value="HCO69807.1"/>
    <property type="molecule type" value="Genomic_DNA"/>
</dbReference>
<dbReference type="PIRSF" id="PIRSF000193">
    <property type="entry name" value="Pyrrol-5-carb_rd"/>
    <property type="match status" value="1"/>
</dbReference>
<evidence type="ECO:0000256" key="1">
    <source>
        <dbReference type="ARBA" id="ARBA00005525"/>
    </source>
</evidence>
<dbReference type="InterPro" id="IPR029036">
    <property type="entry name" value="P5CR_dimer"/>
</dbReference>
<protein>
    <recommendedName>
        <fullName evidence="4 5">Pyrroline-5-carboxylate reductase</fullName>
        <shortName evidence="4">P5C reductase</shortName>
        <shortName evidence="4">P5CR</shortName>
        <ecNumber evidence="4 5">1.5.1.2</ecNumber>
    </recommendedName>
    <alternativeName>
        <fullName evidence="4">PCA reductase</fullName>
    </alternativeName>
</protein>
<dbReference type="GO" id="GO:0005737">
    <property type="term" value="C:cytoplasm"/>
    <property type="evidence" value="ECO:0007669"/>
    <property type="project" value="UniProtKB-SubCell"/>
</dbReference>
<evidence type="ECO:0000259" key="8">
    <source>
        <dbReference type="Pfam" id="PF14748"/>
    </source>
</evidence>
<evidence type="ECO:0000256" key="3">
    <source>
        <dbReference type="ARBA" id="ARBA00023002"/>
    </source>
</evidence>
<keyword evidence="4" id="KW-0028">Amino-acid biosynthesis</keyword>
<evidence type="ECO:0000256" key="4">
    <source>
        <dbReference type="HAMAP-Rule" id="MF_01925"/>
    </source>
</evidence>
<feature type="binding site" evidence="6">
    <location>
        <begin position="68"/>
        <end position="71"/>
    </location>
    <ligand>
        <name>NADP(+)</name>
        <dbReference type="ChEBI" id="CHEBI:58349"/>
    </ligand>
</feature>
<dbReference type="InterPro" id="IPR008927">
    <property type="entry name" value="6-PGluconate_DH-like_C_sf"/>
</dbReference>
<evidence type="ECO:0000313" key="12">
    <source>
        <dbReference type="Proteomes" id="UP000054260"/>
    </source>
</evidence>
<evidence type="ECO:0000313" key="13">
    <source>
        <dbReference type="Proteomes" id="UP000055014"/>
    </source>
</evidence>
<dbReference type="PANTHER" id="PTHR11645:SF0">
    <property type="entry name" value="PYRROLINE-5-CARBOXYLATE REDUCTASE 3"/>
    <property type="match status" value="1"/>
</dbReference>
<dbReference type="Proteomes" id="UP000054260">
    <property type="component" value="Unassembled WGS sequence"/>
</dbReference>
<dbReference type="GO" id="GO:0004735">
    <property type="term" value="F:pyrroline-5-carboxylate reductase activity"/>
    <property type="evidence" value="ECO:0007669"/>
    <property type="project" value="UniProtKB-UniRule"/>
</dbReference>
<accession>A0A101H074</accession>
<dbReference type="UniPathway" id="UPA00098">
    <property type="reaction ID" value="UER00361"/>
</dbReference>
<dbReference type="Pfam" id="PF14748">
    <property type="entry name" value="P5CR_dimer"/>
    <property type="match status" value="1"/>
</dbReference>
<dbReference type="PANTHER" id="PTHR11645">
    <property type="entry name" value="PYRROLINE-5-CARBOXYLATE REDUCTASE"/>
    <property type="match status" value="1"/>
</dbReference>
<evidence type="ECO:0000256" key="6">
    <source>
        <dbReference type="PIRSR" id="PIRSR000193-1"/>
    </source>
</evidence>
<dbReference type="InterPro" id="IPR036291">
    <property type="entry name" value="NAD(P)-bd_dom_sf"/>
</dbReference>
<comment type="function">
    <text evidence="4">Catalyzes the reduction of 1-pyrroline-5-carboxylate (PCA) to L-proline.</text>
</comment>
<dbReference type="EMBL" id="LGGH01000075">
    <property type="protein sequence ID" value="KUK67724.1"/>
    <property type="molecule type" value="Genomic_DNA"/>
</dbReference>
<comment type="subcellular location">
    <subcellularLocation>
        <location evidence="4">Cytoplasm</location>
    </subcellularLocation>
</comment>
<dbReference type="EC" id="1.5.1.2" evidence="4 5"/>
<evidence type="ECO:0000313" key="11">
    <source>
        <dbReference type="EMBL" id="KUK90720.1"/>
    </source>
</evidence>
<keyword evidence="2 4" id="KW-0521">NADP</keyword>
<dbReference type="Gene3D" id="3.40.50.720">
    <property type="entry name" value="NAD(P)-binding Rossmann-like Domain"/>
    <property type="match status" value="1"/>
</dbReference>
<comment type="catalytic activity">
    <reaction evidence="4">
        <text>L-proline + NADP(+) = (S)-1-pyrroline-5-carboxylate + NADPH + 2 H(+)</text>
        <dbReference type="Rhea" id="RHEA:14109"/>
        <dbReference type="ChEBI" id="CHEBI:15378"/>
        <dbReference type="ChEBI" id="CHEBI:17388"/>
        <dbReference type="ChEBI" id="CHEBI:57783"/>
        <dbReference type="ChEBI" id="CHEBI:58349"/>
        <dbReference type="ChEBI" id="CHEBI:60039"/>
        <dbReference type="EC" id="1.5.1.2"/>
    </reaction>
</comment>
<dbReference type="HAMAP" id="MF_01925">
    <property type="entry name" value="P5C_reductase"/>
    <property type="match status" value="1"/>
</dbReference>
<comment type="pathway">
    <text evidence="4">Amino-acid biosynthesis; L-proline biosynthesis; L-proline from L-glutamate 5-semialdehyde: step 1/1.</text>
</comment>
<comment type="catalytic activity">
    <reaction evidence="4">
        <text>L-proline + NAD(+) = (S)-1-pyrroline-5-carboxylate + NADH + 2 H(+)</text>
        <dbReference type="Rhea" id="RHEA:14105"/>
        <dbReference type="ChEBI" id="CHEBI:15378"/>
        <dbReference type="ChEBI" id="CHEBI:17388"/>
        <dbReference type="ChEBI" id="CHEBI:57540"/>
        <dbReference type="ChEBI" id="CHEBI:57945"/>
        <dbReference type="ChEBI" id="CHEBI:60039"/>
        <dbReference type="EC" id="1.5.1.2"/>
    </reaction>
</comment>
<dbReference type="Pfam" id="PF03807">
    <property type="entry name" value="F420_oxidored"/>
    <property type="match status" value="1"/>
</dbReference>
<dbReference type="InterPro" id="IPR000304">
    <property type="entry name" value="Pyrroline-COOH_reductase"/>
</dbReference>
<reference evidence="10" key="1">
    <citation type="journal article" date="2015" name="MBio">
        <title>Genome-resolved metagenomic analysis reveals roles for candidate phyla and other microbial community members in biogeochemical transformations in oil reservoirs.</title>
        <authorList>
            <person name="Hu P."/>
            <person name="Tom L."/>
            <person name="Singh A."/>
            <person name="Thomas B.C."/>
            <person name="Baker B.J."/>
            <person name="Piceno Y.M."/>
            <person name="Andersen G.L."/>
            <person name="Banfield J.F."/>
        </authorList>
    </citation>
    <scope>NUCLEOTIDE SEQUENCE [LARGE SCALE GENOMIC DNA]</scope>
    <source>
        <strain evidence="10">46_47</strain>
        <strain evidence="11">46_70</strain>
    </source>
</reference>
<dbReference type="GO" id="GO:0055129">
    <property type="term" value="P:L-proline biosynthetic process"/>
    <property type="evidence" value="ECO:0007669"/>
    <property type="project" value="UniProtKB-UniRule"/>
</dbReference>
<dbReference type="SUPFAM" id="SSF51735">
    <property type="entry name" value="NAD(P)-binding Rossmann-fold domains"/>
    <property type="match status" value="1"/>
</dbReference>
<keyword evidence="4" id="KW-0963">Cytoplasm</keyword>
<dbReference type="InterPro" id="IPR028939">
    <property type="entry name" value="P5C_Rdtase_cat_N"/>
</dbReference>
<sequence>MKIGIIGVGNIGSIFASRLLGELRDLDKLYLLDRNQERLSNYSSEDDRVEIASSPDEVLSNCTHVIIAVKPQDCLELFSEIINGKNACPIIISTITGIEINLISEKTGLERIARIMPNVPSAIGRGVTGFVCSSSLTGRDKRDVERILLTMGEIVEVREKDLAAVTALSGSGPAFVFVIVESLIDVGLKMGLSYDVARELILGTLGGSVELLKVKRNHPGEFRHLVTSPGGTTIEGIYSLEREGLRGTIMKALFDTYLRAKEINSELEVTNDRTSR</sequence>
<feature type="domain" description="Pyrroline-5-carboxylate reductase catalytic N-terminal" evidence="7">
    <location>
        <begin position="2"/>
        <end position="95"/>
    </location>
</feature>
<keyword evidence="3 4" id="KW-0560">Oxidoreductase</keyword>
<evidence type="ECO:0000256" key="2">
    <source>
        <dbReference type="ARBA" id="ARBA00022857"/>
    </source>
</evidence>
<comment type="similarity">
    <text evidence="1 4">Belongs to the pyrroline-5-carboxylate reductase family.</text>
</comment>
<dbReference type="FunFam" id="1.10.3730.10:FF:000001">
    <property type="entry name" value="Pyrroline-5-carboxylate reductase"/>
    <property type="match status" value="1"/>
</dbReference>
<feature type="domain" description="Pyrroline-5-carboxylate reductase dimerisation" evidence="8">
    <location>
        <begin position="159"/>
        <end position="262"/>
    </location>
</feature>
<name>A0A101H074_9BACT</name>
<dbReference type="Proteomes" id="UP000264215">
    <property type="component" value="Unassembled WGS sequence"/>
</dbReference>
<proteinExistence type="inferred from homology"/>
<evidence type="ECO:0000259" key="7">
    <source>
        <dbReference type="Pfam" id="PF03807"/>
    </source>
</evidence>
<gene>
    <name evidence="4 9" type="primary">proC</name>
    <name evidence="9" type="ORF">DIT26_04360</name>
    <name evidence="10" type="ORF">XD86_0638</name>
    <name evidence="11" type="ORF">XE02_0399</name>
</gene>
<dbReference type="NCBIfam" id="TIGR00112">
    <property type="entry name" value="proC"/>
    <property type="match status" value="1"/>
</dbReference>
<dbReference type="PATRIC" id="fig|1236046.5.peg.1546"/>
<comment type="caution">
    <text evidence="10">The sequence shown here is derived from an EMBL/GenBank/DDBJ whole genome shotgun (WGS) entry which is preliminary data.</text>
</comment>
<organism evidence="10 12">
    <name type="scientific">Mesotoga infera</name>
    <dbReference type="NCBI Taxonomy" id="1236046"/>
    <lineage>
        <taxon>Bacteria</taxon>
        <taxon>Thermotogati</taxon>
        <taxon>Thermotogota</taxon>
        <taxon>Thermotogae</taxon>
        <taxon>Kosmotogales</taxon>
        <taxon>Kosmotogaceae</taxon>
        <taxon>Mesotoga</taxon>
    </lineage>
</organism>
<keyword evidence="4" id="KW-0641">Proline biosynthesis</keyword>